<comment type="caution">
    <text evidence="2">The sequence shown here is derived from an EMBL/GenBank/DDBJ whole genome shotgun (WGS) entry which is preliminary data.</text>
</comment>
<evidence type="ECO:0000313" key="2">
    <source>
        <dbReference type="EMBL" id="GMF48440.1"/>
    </source>
</evidence>
<keyword evidence="3" id="KW-1185">Reference proteome</keyword>
<dbReference type="AlphaFoldDB" id="A0A9W6XZ89"/>
<evidence type="ECO:0000256" key="1">
    <source>
        <dbReference type="SAM" id="MobiDB-lite"/>
    </source>
</evidence>
<name>A0A9W6XZ89_9STRA</name>
<dbReference type="EMBL" id="BSXT01002345">
    <property type="protein sequence ID" value="GMF48440.1"/>
    <property type="molecule type" value="Genomic_DNA"/>
</dbReference>
<feature type="compositionally biased region" description="Basic and acidic residues" evidence="1">
    <location>
        <begin position="56"/>
        <end position="65"/>
    </location>
</feature>
<evidence type="ECO:0000313" key="3">
    <source>
        <dbReference type="Proteomes" id="UP001165121"/>
    </source>
</evidence>
<feature type="compositionally biased region" description="Polar residues" evidence="1">
    <location>
        <begin position="17"/>
        <end position="36"/>
    </location>
</feature>
<reference evidence="2" key="1">
    <citation type="submission" date="2023-04" db="EMBL/GenBank/DDBJ databases">
        <title>Phytophthora fragariaefolia NBRC 109709.</title>
        <authorList>
            <person name="Ichikawa N."/>
            <person name="Sato H."/>
            <person name="Tonouchi N."/>
        </authorList>
    </citation>
    <scope>NUCLEOTIDE SEQUENCE</scope>
    <source>
        <strain evidence="2">NBRC 109709</strain>
    </source>
</reference>
<accession>A0A9W6XZ89</accession>
<sequence length="168" mass="18983">MTPKTVAAVARVDAQSRRQSPRGTISTVEPEQQIITNAGVDEGVPPEQLQPYNRRHLSERNHHEAAQAAGTKRKHEASTPRTREQLLALGYWTLDEYREHLRLSQHSGPRVSQCDKCPVVLWDDTGLPRQTNEREIEDWLRFWATPAPSSWLLHIGSIGCLIGVFAFA</sequence>
<dbReference type="OrthoDB" id="106591at2759"/>
<dbReference type="Proteomes" id="UP001165121">
    <property type="component" value="Unassembled WGS sequence"/>
</dbReference>
<organism evidence="2 3">
    <name type="scientific">Phytophthora fragariaefolia</name>
    <dbReference type="NCBI Taxonomy" id="1490495"/>
    <lineage>
        <taxon>Eukaryota</taxon>
        <taxon>Sar</taxon>
        <taxon>Stramenopiles</taxon>
        <taxon>Oomycota</taxon>
        <taxon>Peronosporomycetes</taxon>
        <taxon>Peronosporales</taxon>
        <taxon>Peronosporaceae</taxon>
        <taxon>Phytophthora</taxon>
    </lineage>
</organism>
<protein>
    <submittedName>
        <fullName evidence="2">Unnamed protein product</fullName>
    </submittedName>
</protein>
<feature type="region of interest" description="Disordered" evidence="1">
    <location>
        <begin position="1"/>
        <end position="81"/>
    </location>
</feature>
<proteinExistence type="predicted"/>
<gene>
    <name evidence="2" type="ORF">Pfra01_001871600</name>
</gene>